<name>G8U1Q8_SULAD</name>
<dbReference type="AlphaFoldDB" id="G8U1Q8"/>
<protein>
    <submittedName>
        <fullName evidence="1">Uncharacterized protein</fullName>
    </submittedName>
</protein>
<organism evidence="1 2">
    <name type="scientific">Sulfobacillus acidophilus (strain ATCC 700253 / DSM 10332 / NAL)</name>
    <dbReference type="NCBI Taxonomy" id="679936"/>
    <lineage>
        <taxon>Bacteria</taxon>
        <taxon>Bacillati</taxon>
        <taxon>Bacillota</taxon>
        <taxon>Clostridia</taxon>
        <taxon>Eubacteriales</taxon>
        <taxon>Clostridiales Family XVII. Incertae Sedis</taxon>
        <taxon>Sulfobacillus</taxon>
    </lineage>
</organism>
<evidence type="ECO:0000313" key="1">
    <source>
        <dbReference type="EMBL" id="AEW06986.1"/>
    </source>
</evidence>
<proteinExistence type="predicted"/>
<reference evidence="1 2" key="2">
    <citation type="journal article" date="2012" name="Stand. Genomic Sci.">
        <title>Complete genome sequence of the moderately thermophilic mineral-sulfide-oxidizing firmicute Sulfobacillus acidophilus type strain (NAL(T)).</title>
        <authorList>
            <person name="Anderson I."/>
            <person name="Chertkov O."/>
            <person name="Chen A."/>
            <person name="Saunders E."/>
            <person name="Lapidus A."/>
            <person name="Nolan M."/>
            <person name="Lucas S."/>
            <person name="Hammon N."/>
            <person name="Deshpande S."/>
            <person name="Cheng J.F."/>
            <person name="Han C."/>
            <person name="Tapia R."/>
            <person name="Goodwin L.A."/>
            <person name="Pitluck S."/>
            <person name="Liolios K."/>
            <person name="Pagani I."/>
            <person name="Ivanova N."/>
            <person name="Mikhailova N."/>
            <person name="Pati A."/>
            <person name="Palaniappan K."/>
            <person name="Land M."/>
            <person name="Pan C."/>
            <person name="Rohde M."/>
            <person name="Pukall R."/>
            <person name="Goker M."/>
            <person name="Detter J.C."/>
            <person name="Woyke T."/>
            <person name="Bristow J."/>
            <person name="Eisen J.A."/>
            <person name="Markowitz V."/>
            <person name="Hugenholtz P."/>
            <person name="Kyrpides N.C."/>
            <person name="Klenk H.P."/>
            <person name="Mavromatis K."/>
        </authorList>
    </citation>
    <scope>NUCLEOTIDE SEQUENCE [LARGE SCALE GENOMIC DNA]</scope>
    <source>
        <strain evidence="2">ATCC 700253 / DSM 10332 / NAL</strain>
        <plasmid evidence="2">pSULAd1</plasmid>
    </source>
</reference>
<gene>
    <name evidence="1" type="ordered locus">Sulac_3553</name>
</gene>
<dbReference type="KEGG" id="sap:Sulac_3553"/>
<reference evidence="2" key="1">
    <citation type="submission" date="2011-12" db="EMBL/GenBank/DDBJ databases">
        <title>The complete genome of plasmid of Sulfobacillus acidophilus DSM 10332.</title>
        <authorList>
            <person name="Lucas S."/>
            <person name="Han J."/>
            <person name="Lapidus A."/>
            <person name="Bruce D."/>
            <person name="Goodwin L."/>
            <person name="Pitluck S."/>
            <person name="Peters L."/>
            <person name="Kyrpides N."/>
            <person name="Mavromatis K."/>
            <person name="Ivanova N."/>
            <person name="Mikhailova N."/>
            <person name="Chertkov O."/>
            <person name="Saunders E."/>
            <person name="Detter J.C."/>
            <person name="Tapia R."/>
            <person name="Han C."/>
            <person name="Land M."/>
            <person name="Hauser L."/>
            <person name="Markowitz V."/>
            <person name="Cheng J.-F."/>
            <person name="Hugenholtz P."/>
            <person name="Woyke T."/>
            <person name="Wu D."/>
            <person name="Pukall R."/>
            <person name="Gehrich-Schroeter G."/>
            <person name="Schneider S."/>
            <person name="Klenk H.-P."/>
            <person name="Eisen J.A."/>
        </authorList>
    </citation>
    <scope>NUCLEOTIDE SEQUENCE [LARGE SCALE GENOMIC DNA]</scope>
    <source>
        <strain evidence="2">ATCC 700253 / DSM 10332 / NAL</strain>
        <plasmid evidence="2">pSULAd1</plasmid>
    </source>
</reference>
<geneLocation type="plasmid" evidence="2">
    <name>pSULAd1</name>
</geneLocation>
<sequence length="33" mass="3854">MALTVTMTKEKETKNTVRFLFSPLRKHDKSDLS</sequence>
<dbReference type="HOGENOM" id="CLU_3384181_0_0_9"/>
<dbReference type="EMBL" id="CP003180">
    <property type="protein sequence ID" value="AEW06986.1"/>
    <property type="molecule type" value="Genomic_DNA"/>
</dbReference>
<evidence type="ECO:0000313" key="2">
    <source>
        <dbReference type="Proteomes" id="UP000005439"/>
    </source>
</evidence>
<keyword evidence="1" id="KW-0614">Plasmid</keyword>
<keyword evidence="2" id="KW-1185">Reference proteome</keyword>
<accession>G8U1Q8</accession>
<dbReference type="Proteomes" id="UP000005439">
    <property type="component" value="Plasmid unnamed"/>
</dbReference>